<keyword evidence="7" id="KW-1185">Reference proteome</keyword>
<evidence type="ECO:0000256" key="3">
    <source>
        <dbReference type="ARBA" id="ARBA00051296"/>
    </source>
</evidence>
<dbReference type="GO" id="GO:0080044">
    <property type="term" value="F:quercetin 7-O-glucosyltransferase activity"/>
    <property type="evidence" value="ECO:0007669"/>
    <property type="project" value="TreeGrafter"/>
</dbReference>
<accession>A0AAW1J297</accession>
<dbReference type="CDD" id="cd03784">
    <property type="entry name" value="GT1_Gtf-like"/>
    <property type="match status" value="1"/>
</dbReference>
<organism evidence="6 7">
    <name type="scientific">Saponaria officinalis</name>
    <name type="common">Common soapwort</name>
    <name type="synonym">Lychnis saponaria</name>
    <dbReference type="NCBI Taxonomy" id="3572"/>
    <lineage>
        <taxon>Eukaryota</taxon>
        <taxon>Viridiplantae</taxon>
        <taxon>Streptophyta</taxon>
        <taxon>Embryophyta</taxon>
        <taxon>Tracheophyta</taxon>
        <taxon>Spermatophyta</taxon>
        <taxon>Magnoliopsida</taxon>
        <taxon>eudicotyledons</taxon>
        <taxon>Gunneridae</taxon>
        <taxon>Pentapetalae</taxon>
        <taxon>Caryophyllales</taxon>
        <taxon>Caryophyllaceae</taxon>
        <taxon>Caryophylleae</taxon>
        <taxon>Saponaria</taxon>
    </lineage>
</organism>
<dbReference type="AlphaFoldDB" id="A0AAW1J297"/>
<dbReference type="InterPro" id="IPR002213">
    <property type="entry name" value="UDP_glucos_trans"/>
</dbReference>
<evidence type="ECO:0000313" key="7">
    <source>
        <dbReference type="Proteomes" id="UP001443914"/>
    </source>
</evidence>
<dbReference type="GO" id="GO:0120514">
    <property type="term" value="F:2-hydroxyflavanone C-glucosyltransferase activity"/>
    <property type="evidence" value="ECO:0007669"/>
    <property type="project" value="UniProtKB-EC"/>
</dbReference>
<evidence type="ECO:0000256" key="5">
    <source>
        <dbReference type="RuleBase" id="RU362057"/>
    </source>
</evidence>
<protein>
    <recommendedName>
        <fullName evidence="5">Glycosyltransferase</fullName>
        <ecNumber evidence="5">2.4.1.-</ecNumber>
    </recommendedName>
</protein>
<dbReference type="SUPFAM" id="SSF53756">
    <property type="entry name" value="UDP-Glycosyltransferase/glycogen phosphorylase"/>
    <property type="match status" value="1"/>
</dbReference>
<dbReference type="PROSITE" id="PS00375">
    <property type="entry name" value="UDPGT"/>
    <property type="match status" value="1"/>
</dbReference>
<dbReference type="EMBL" id="JBDFQZ010000008">
    <property type="protein sequence ID" value="KAK9697214.1"/>
    <property type="molecule type" value="Genomic_DNA"/>
</dbReference>
<keyword evidence="4" id="KW-0328">Glycosyltransferase</keyword>
<keyword evidence="2 4" id="KW-0808">Transferase</keyword>
<comment type="caution">
    <text evidence="6">The sequence shown here is derived from an EMBL/GenBank/DDBJ whole genome shotgun (WGS) entry which is preliminary data.</text>
</comment>
<name>A0AAW1J297_SAPOF</name>
<gene>
    <name evidence="6" type="ORF">RND81_08G022000</name>
</gene>
<dbReference type="PANTHER" id="PTHR11926">
    <property type="entry name" value="GLUCOSYL/GLUCURONOSYL TRANSFERASES"/>
    <property type="match status" value="1"/>
</dbReference>
<evidence type="ECO:0000256" key="1">
    <source>
        <dbReference type="ARBA" id="ARBA00009995"/>
    </source>
</evidence>
<sequence length="461" mass="50628">MTTNDQEEPPRRHIAVCAFPFGTHAAPLLLLARRMSAVSPDTRFSFFNVERSNSALFKAIDVTTVNSNIVPCNITLPEAEMPGPFNPMKAIENFLEHSPDGFRRAMGEVEDQVGVKISSVISDAFLWYCSEIAEEKGVSWIALWTAGTASLSAHLHTDVIRDIFGVDHQGEKGDEEDLLTSVPGLSKVRPSDLPMGIVTGDLNAPFSQMLHKMGTMLPKAKVVALNVFQELSPVVVNDLNSKLRLLCVGPFPLTCPPQVYSDPENCLEWLDQHGPRKVAYISFGTVVTPPPHEIKALGEALEVSEIPFIWSMSESLRANLPESFVEKIQKDEKLGKIVSWAPQIKLLGHPSIGVFVTHCGWNSIMESISTGVPLICRPMLGDQALNQRIIECELEFGIGIEGGSLTQSSTINALNQVLSSERGEEMRRNVEELQKLAEESVQQGGSSFENLNILNELITSS</sequence>
<comment type="similarity">
    <text evidence="1 4">Belongs to the UDP-glycosyltransferase family.</text>
</comment>
<dbReference type="EC" id="2.4.1.-" evidence="5"/>
<dbReference type="GO" id="GO:0016135">
    <property type="term" value="P:saponin biosynthetic process"/>
    <property type="evidence" value="ECO:0007669"/>
    <property type="project" value="UniProtKB-ARBA"/>
</dbReference>
<dbReference type="GO" id="GO:0016104">
    <property type="term" value="P:triterpenoid biosynthetic process"/>
    <property type="evidence" value="ECO:0007669"/>
    <property type="project" value="UniProtKB-ARBA"/>
</dbReference>
<dbReference type="FunFam" id="3.40.50.2000:FF:000060">
    <property type="entry name" value="Glycosyltransferase"/>
    <property type="match status" value="1"/>
</dbReference>
<proteinExistence type="inferred from homology"/>
<dbReference type="InterPro" id="IPR035595">
    <property type="entry name" value="UDP_glycos_trans_CS"/>
</dbReference>
<evidence type="ECO:0000313" key="6">
    <source>
        <dbReference type="EMBL" id="KAK9697214.1"/>
    </source>
</evidence>
<evidence type="ECO:0000256" key="2">
    <source>
        <dbReference type="ARBA" id="ARBA00022679"/>
    </source>
</evidence>
<dbReference type="GO" id="GO:0080043">
    <property type="term" value="F:quercetin 3-O-glucosyltransferase activity"/>
    <property type="evidence" value="ECO:0007669"/>
    <property type="project" value="TreeGrafter"/>
</dbReference>
<dbReference type="Gene3D" id="3.40.50.2000">
    <property type="entry name" value="Glycogen Phosphorylase B"/>
    <property type="match status" value="2"/>
</dbReference>
<comment type="catalytic activity">
    <reaction evidence="3">
        <text>a 3'-hydro-2'-hydroxy-beta-oxodihydrochalcone + UDP-alpha-D-glucose = a 3'-(beta-D-glucopyranosyl)-2'-hydroxy-beta-oxodihydrochalcone + UDP + H(+)</text>
        <dbReference type="Rhea" id="RHEA:51504"/>
        <dbReference type="ChEBI" id="CHEBI:15378"/>
        <dbReference type="ChEBI" id="CHEBI:58223"/>
        <dbReference type="ChEBI" id="CHEBI:58885"/>
        <dbReference type="ChEBI" id="CHEBI:142482"/>
        <dbReference type="ChEBI" id="CHEBI:142483"/>
        <dbReference type="EC" id="2.4.1.360"/>
    </reaction>
    <physiologicalReaction direction="left-to-right" evidence="3">
        <dbReference type="Rhea" id="RHEA:51505"/>
    </physiologicalReaction>
</comment>
<evidence type="ECO:0000256" key="4">
    <source>
        <dbReference type="RuleBase" id="RU003718"/>
    </source>
</evidence>
<reference evidence="6" key="1">
    <citation type="submission" date="2024-03" db="EMBL/GenBank/DDBJ databases">
        <title>WGS assembly of Saponaria officinalis var. Norfolk2.</title>
        <authorList>
            <person name="Jenkins J."/>
            <person name="Shu S."/>
            <person name="Grimwood J."/>
            <person name="Barry K."/>
            <person name="Goodstein D."/>
            <person name="Schmutz J."/>
            <person name="Leebens-Mack J."/>
            <person name="Osbourn A."/>
        </authorList>
    </citation>
    <scope>NUCLEOTIDE SEQUENCE [LARGE SCALE GENOMIC DNA]</scope>
    <source>
        <strain evidence="6">JIC</strain>
    </source>
</reference>
<dbReference type="PANTHER" id="PTHR11926:SF1560">
    <property type="entry name" value="UDP-GLYCOSYLTRANSFERASE 74E1-RELATED"/>
    <property type="match status" value="1"/>
</dbReference>
<dbReference type="Proteomes" id="UP001443914">
    <property type="component" value="Unassembled WGS sequence"/>
</dbReference>
<dbReference type="Pfam" id="PF00201">
    <property type="entry name" value="UDPGT"/>
    <property type="match status" value="1"/>
</dbReference>